<protein>
    <submittedName>
        <fullName evidence="2">Uncharacterized protein</fullName>
    </submittedName>
</protein>
<reference evidence="2" key="1">
    <citation type="journal article" date="2020" name="Fungal Divers.">
        <title>Resolving the Mortierellaceae phylogeny through synthesis of multi-gene phylogenetics and phylogenomics.</title>
        <authorList>
            <person name="Vandepol N."/>
            <person name="Liber J."/>
            <person name="Desiro A."/>
            <person name="Na H."/>
            <person name="Kennedy M."/>
            <person name="Barry K."/>
            <person name="Grigoriev I.V."/>
            <person name="Miller A.N."/>
            <person name="O'Donnell K."/>
            <person name="Stajich J.E."/>
            <person name="Bonito G."/>
        </authorList>
    </citation>
    <scope>NUCLEOTIDE SEQUENCE</scope>
    <source>
        <strain evidence="2">NRRL 2591</strain>
    </source>
</reference>
<keyword evidence="3" id="KW-1185">Reference proteome</keyword>
<dbReference type="AlphaFoldDB" id="A0A9P6JYE7"/>
<evidence type="ECO:0000313" key="2">
    <source>
        <dbReference type="EMBL" id="KAF9537720.1"/>
    </source>
</evidence>
<feature type="compositionally biased region" description="Low complexity" evidence="1">
    <location>
        <begin position="71"/>
        <end position="82"/>
    </location>
</feature>
<dbReference type="Proteomes" id="UP000723463">
    <property type="component" value="Unassembled WGS sequence"/>
</dbReference>
<evidence type="ECO:0000313" key="3">
    <source>
        <dbReference type="Proteomes" id="UP000723463"/>
    </source>
</evidence>
<feature type="region of interest" description="Disordered" evidence="1">
    <location>
        <begin position="25"/>
        <end position="49"/>
    </location>
</feature>
<feature type="region of interest" description="Disordered" evidence="1">
    <location>
        <begin position="68"/>
        <end position="115"/>
    </location>
</feature>
<gene>
    <name evidence="2" type="ORF">EC957_007723</name>
</gene>
<feature type="compositionally biased region" description="Basic and acidic residues" evidence="1">
    <location>
        <begin position="30"/>
        <end position="44"/>
    </location>
</feature>
<sequence>MALLQIKSSYEGFGQVVALKVVPPPLRTSGHLDRTIRRPLDKPVPHSRVKPARQAWPNLFPMKRLNQTALRSRPWSRPTSSRDIVPSTQKATVTPRRKENSSRTSSSPSKDTKSSRTFDIWSYLRTAVEDKV</sequence>
<name>A0A9P6JYE7_9FUNG</name>
<dbReference type="EMBL" id="JAAAXW010000369">
    <property type="protein sequence ID" value="KAF9537720.1"/>
    <property type="molecule type" value="Genomic_DNA"/>
</dbReference>
<comment type="caution">
    <text evidence="2">The sequence shown here is derived from an EMBL/GenBank/DDBJ whole genome shotgun (WGS) entry which is preliminary data.</text>
</comment>
<organism evidence="2 3">
    <name type="scientific">Mortierella hygrophila</name>
    <dbReference type="NCBI Taxonomy" id="979708"/>
    <lineage>
        <taxon>Eukaryota</taxon>
        <taxon>Fungi</taxon>
        <taxon>Fungi incertae sedis</taxon>
        <taxon>Mucoromycota</taxon>
        <taxon>Mortierellomycotina</taxon>
        <taxon>Mortierellomycetes</taxon>
        <taxon>Mortierellales</taxon>
        <taxon>Mortierellaceae</taxon>
        <taxon>Mortierella</taxon>
    </lineage>
</organism>
<evidence type="ECO:0000256" key="1">
    <source>
        <dbReference type="SAM" id="MobiDB-lite"/>
    </source>
</evidence>
<accession>A0A9P6JYE7</accession>
<proteinExistence type="predicted"/>